<accession>A0A7D9EX64</accession>
<comment type="caution">
    <text evidence="1">The sequence shown here is derived from an EMBL/GenBank/DDBJ whole genome shotgun (WGS) entry which is preliminary data.</text>
</comment>
<proteinExistence type="predicted"/>
<dbReference type="AlphaFoldDB" id="A0A7D9EX64"/>
<dbReference type="PANTHER" id="PTHR33395">
    <property type="entry name" value="TRANSCRIPTASE, PUTATIVE-RELATED-RELATED"/>
    <property type="match status" value="1"/>
</dbReference>
<dbReference type="Pfam" id="PF14529">
    <property type="entry name" value="Exo_endo_phos_2"/>
    <property type="match status" value="1"/>
</dbReference>
<dbReference type="CDD" id="cd01650">
    <property type="entry name" value="RT_nLTR_like"/>
    <property type="match status" value="1"/>
</dbReference>
<dbReference type="Gene3D" id="3.60.10.10">
    <property type="entry name" value="Endonuclease/exonuclease/phosphatase"/>
    <property type="match status" value="1"/>
</dbReference>
<dbReference type="GO" id="GO:0031012">
    <property type="term" value="C:extracellular matrix"/>
    <property type="evidence" value="ECO:0007669"/>
    <property type="project" value="TreeGrafter"/>
</dbReference>
<dbReference type="InterPro" id="IPR005135">
    <property type="entry name" value="Endo/exonuclease/phosphatase"/>
</dbReference>
<dbReference type="SUPFAM" id="SSF56219">
    <property type="entry name" value="DNase I-like"/>
    <property type="match status" value="1"/>
</dbReference>
<feature type="non-terminal residue" evidence="1">
    <location>
        <position position="1"/>
    </location>
</feature>
<dbReference type="EMBL" id="CACRXK020010626">
    <property type="protein sequence ID" value="CAB4019787.1"/>
    <property type="molecule type" value="Genomic_DNA"/>
</dbReference>
<gene>
    <name evidence="1" type="ORF">PACLA_8A012450</name>
</gene>
<dbReference type="Pfam" id="PF00078">
    <property type="entry name" value="RVT_1"/>
    <property type="match status" value="1"/>
</dbReference>
<sequence length="814" mass="92626">IRNNGEARTNKCWLSIPRKEKWRRNISNCDAKLHASGLNQGGEKSSSQKGTLRTNKLWEVLNHSLKPRLGFGHSSGIGGGVLVAIKSGIQVTRRHDLETDNTELIVTELFKSNSKPVILYTFYRPPDSTPDVLQSLNNSLQRNQESSRIVMIGDFNLPSVKWSSYENVPVNTGGSNENEAFCEMVDDNFLQQFISGPTHIAGNKLDLLLCNSPEIIGDVSAFLLECFPTDHYVVEIDVQLKFKRAKPVKRRVFDYRNGKFDELRNFLTRNPINITPTDDIDNYWEQWKETFSTAVKKYISVRTVKDTNSPPWIDKEVRILIRKKYRALKNYRMNRSATRKRKLRSLTQQTKRLIRRKHQEYLAKIESSFSVNPKLFWSYHKAILRHRANLHHEITFDGVTAKSAKDKATLFNAYFSSVFRSPSTGSKSGICDLLQPLEIEELSNITLNAEEVARSLYNLDTFKACGPDGIPTRLLQECSIQIAPSICELFNHSLHTGQIPSEWKSANVTPIHKKDCKEPAENYIIRPISLLPILGKVLERGVCFRLYDHVKHLITKFQHGFLRQRSCVTQLLSVLHTIGQSLDKNTQTDIVYLDFAKVFDTVDHNILLHKLKQYGVSGQLYAWFEDYLSGRCQRVVVDGVASSWAPVTSGVPQGSILGPVLFAIFIKDLPNVLPDETSAALYADDTKVYKLIKSEDDCQILQHALTSLECWSHDNNLDFNQSKCKVLTITRKKTPLVHVYHMNSKELLRVDKEKDLGVCVSANFNWDVHIHTITDLSYVTLVKSGLHTLSNSSLESKASKEEPPRGYYNPSMAK</sequence>
<reference evidence="1" key="1">
    <citation type="submission" date="2020-04" db="EMBL/GenBank/DDBJ databases">
        <authorList>
            <person name="Alioto T."/>
            <person name="Alioto T."/>
            <person name="Gomez Garrido J."/>
        </authorList>
    </citation>
    <scope>NUCLEOTIDE SEQUENCE</scope>
    <source>
        <strain evidence="1">A484AB</strain>
    </source>
</reference>
<dbReference type="PROSITE" id="PS50878">
    <property type="entry name" value="RT_POL"/>
    <property type="match status" value="1"/>
</dbReference>
<protein>
    <submittedName>
        <fullName evidence="1">Uncharacterized protein</fullName>
    </submittedName>
</protein>
<organism evidence="1 2">
    <name type="scientific">Paramuricea clavata</name>
    <name type="common">Red gorgonian</name>
    <name type="synonym">Violescent sea-whip</name>
    <dbReference type="NCBI Taxonomy" id="317549"/>
    <lineage>
        <taxon>Eukaryota</taxon>
        <taxon>Metazoa</taxon>
        <taxon>Cnidaria</taxon>
        <taxon>Anthozoa</taxon>
        <taxon>Octocorallia</taxon>
        <taxon>Malacalcyonacea</taxon>
        <taxon>Plexauridae</taxon>
        <taxon>Paramuricea</taxon>
    </lineage>
</organism>
<dbReference type="OrthoDB" id="8055555at2759"/>
<dbReference type="InterPro" id="IPR036691">
    <property type="entry name" value="Endo/exonu/phosph_ase_sf"/>
</dbReference>
<evidence type="ECO:0000313" key="2">
    <source>
        <dbReference type="Proteomes" id="UP001152795"/>
    </source>
</evidence>
<keyword evidence="2" id="KW-1185">Reference proteome</keyword>
<name>A0A7D9EX64_PARCT</name>
<dbReference type="GO" id="GO:0003824">
    <property type="term" value="F:catalytic activity"/>
    <property type="evidence" value="ECO:0007669"/>
    <property type="project" value="InterPro"/>
</dbReference>
<dbReference type="InterPro" id="IPR000477">
    <property type="entry name" value="RT_dom"/>
</dbReference>
<dbReference type="PANTHER" id="PTHR33395:SF22">
    <property type="entry name" value="REVERSE TRANSCRIPTASE DOMAIN-CONTAINING PROTEIN"/>
    <property type="match status" value="1"/>
</dbReference>
<dbReference type="Proteomes" id="UP001152795">
    <property type="component" value="Unassembled WGS sequence"/>
</dbReference>
<evidence type="ECO:0000313" key="1">
    <source>
        <dbReference type="EMBL" id="CAB4019787.1"/>
    </source>
</evidence>